<feature type="signal peptide" evidence="1">
    <location>
        <begin position="1"/>
        <end position="19"/>
    </location>
</feature>
<comment type="caution">
    <text evidence="3">The sequence shown here is derived from an EMBL/GenBank/DDBJ whole genome shotgun (WGS) entry which is preliminary data.</text>
</comment>
<dbReference type="RefSeq" id="WP_345535960.1">
    <property type="nucleotide sequence ID" value="NZ_BAABGJ010000007.1"/>
</dbReference>
<keyword evidence="1" id="KW-0732">Signal</keyword>
<evidence type="ECO:0000313" key="4">
    <source>
        <dbReference type="Proteomes" id="UP001500975"/>
    </source>
</evidence>
<evidence type="ECO:0000256" key="1">
    <source>
        <dbReference type="SAM" id="SignalP"/>
    </source>
</evidence>
<reference evidence="4" key="1">
    <citation type="journal article" date="2019" name="Int. J. Syst. Evol. Microbiol.">
        <title>The Global Catalogue of Microorganisms (GCM) 10K type strain sequencing project: providing services to taxonomists for standard genome sequencing and annotation.</title>
        <authorList>
            <consortium name="The Broad Institute Genomics Platform"/>
            <consortium name="The Broad Institute Genome Sequencing Center for Infectious Disease"/>
            <person name="Wu L."/>
            <person name="Ma J."/>
        </authorList>
    </citation>
    <scope>NUCLEOTIDE SEQUENCE [LARGE SCALE GENOMIC DNA]</scope>
    <source>
        <strain evidence="4">JCM 17804</strain>
    </source>
</reference>
<dbReference type="InterPro" id="IPR031939">
    <property type="entry name" value="Adhesin_E-like"/>
</dbReference>
<feature type="chain" id="PRO_5046967138" description="Surface-adhesin protein E-like domain-containing protein" evidence="1">
    <location>
        <begin position="20"/>
        <end position="139"/>
    </location>
</feature>
<sequence>MRWRLVCLALACVTANAQAAWFTVTGSPTDPSVDTVQVDPVAIDATGPLKTMSVRVSRAQDRTNWEGVPYRSYESRVRFNCRVRKAHYLQADFYRAPLWQGEPHQRTDYTGNPRPMLFLDARPNPSERIVRAACRVATG</sequence>
<name>A0ABP8H0N1_9BURK</name>
<dbReference type="EMBL" id="BAABGJ010000007">
    <property type="protein sequence ID" value="GAA4332626.1"/>
    <property type="molecule type" value="Genomic_DNA"/>
</dbReference>
<evidence type="ECO:0000259" key="2">
    <source>
        <dbReference type="Pfam" id="PF16747"/>
    </source>
</evidence>
<dbReference type="Proteomes" id="UP001500975">
    <property type="component" value="Unassembled WGS sequence"/>
</dbReference>
<accession>A0ABP8H0N1</accession>
<feature type="domain" description="Surface-adhesin protein E-like" evidence="2">
    <location>
        <begin position="23"/>
        <end position="135"/>
    </location>
</feature>
<proteinExistence type="predicted"/>
<evidence type="ECO:0000313" key="3">
    <source>
        <dbReference type="EMBL" id="GAA4332626.1"/>
    </source>
</evidence>
<protein>
    <recommendedName>
        <fullName evidence="2">Surface-adhesin protein E-like domain-containing protein</fullName>
    </recommendedName>
</protein>
<organism evidence="3 4">
    <name type="scientific">Variovorax defluvii</name>
    <dbReference type="NCBI Taxonomy" id="913761"/>
    <lineage>
        <taxon>Bacteria</taxon>
        <taxon>Pseudomonadati</taxon>
        <taxon>Pseudomonadota</taxon>
        <taxon>Betaproteobacteria</taxon>
        <taxon>Burkholderiales</taxon>
        <taxon>Comamonadaceae</taxon>
        <taxon>Variovorax</taxon>
    </lineage>
</organism>
<gene>
    <name evidence="3" type="ORF">GCM10023165_07320</name>
</gene>
<dbReference type="Pfam" id="PF16747">
    <property type="entry name" value="Adhesin_E"/>
    <property type="match status" value="1"/>
</dbReference>
<keyword evidence="4" id="KW-1185">Reference proteome</keyword>